<protein>
    <submittedName>
        <fullName evidence="6">Dihydrodipicolinate synthase family protein</fullName>
    </submittedName>
</protein>
<name>A0A4V2YSY7_9ACTN</name>
<feature type="compositionally biased region" description="Basic residues" evidence="5">
    <location>
        <begin position="23"/>
        <end position="34"/>
    </location>
</feature>
<gene>
    <name evidence="6" type="ORF">E1293_33475</name>
</gene>
<evidence type="ECO:0000256" key="5">
    <source>
        <dbReference type="SAM" id="MobiDB-lite"/>
    </source>
</evidence>
<dbReference type="AlphaFoldDB" id="A0A4V2YSY7"/>
<sequence length="344" mass="36182">MRRRDAGLHPGRRPRAPVPLPAPHHRPVRPRPVHRLPGDSVTPAPSGPLTGVVPPVCTPLTPDLEVDVPSLERLVDHLVGAGVDGLFVLGSTSEVAFLPDAQRRTVLETVVKHVAGQVPVLGGVIDMTTLRVIEHARVAADVGCDGVVATAPFYTRTHPVEVEAHLRDVAAAVPVPVYAYDLPVSVHSKLDGGMLLRLASEGVLAGVKDSSGDDGAMRTLMLALRDAGASGFSVLTGSELTVDAAFAMGVHGVVPGLGNVDPAGYVRLHRHCRAGRWDEARTEQERLLRLFDIVNAGAPARMGRGSSALGSFKAALHLLGVIDHPLTAPPQVPLDAAETARVQT</sequence>
<evidence type="ECO:0000313" key="7">
    <source>
        <dbReference type="Proteomes" id="UP000295578"/>
    </source>
</evidence>
<dbReference type="SMART" id="SM01130">
    <property type="entry name" value="DHDPS"/>
    <property type="match status" value="1"/>
</dbReference>
<dbReference type="CDD" id="cd00408">
    <property type="entry name" value="DHDPS-like"/>
    <property type="match status" value="1"/>
</dbReference>
<dbReference type="EMBL" id="SMKY01000216">
    <property type="protein sequence ID" value="TDD71747.1"/>
    <property type="molecule type" value="Genomic_DNA"/>
</dbReference>
<evidence type="ECO:0000256" key="1">
    <source>
        <dbReference type="ARBA" id="ARBA00023239"/>
    </source>
</evidence>
<dbReference type="PANTHER" id="PTHR12128:SF72">
    <property type="entry name" value="DIHYDRODIPICOLINATE SYNTHASE"/>
    <property type="match status" value="1"/>
</dbReference>
<evidence type="ECO:0000256" key="4">
    <source>
        <dbReference type="PIRSR" id="PIRSR001365-2"/>
    </source>
</evidence>
<organism evidence="6 7">
    <name type="scientific">Actinomadura darangshiensis</name>
    <dbReference type="NCBI Taxonomy" id="705336"/>
    <lineage>
        <taxon>Bacteria</taxon>
        <taxon>Bacillati</taxon>
        <taxon>Actinomycetota</taxon>
        <taxon>Actinomycetes</taxon>
        <taxon>Streptosporangiales</taxon>
        <taxon>Thermomonosporaceae</taxon>
        <taxon>Actinomadura</taxon>
    </lineage>
</organism>
<dbReference type="PANTHER" id="PTHR12128">
    <property type="entry name" value="DIHYDRODIPICOLINATE SYNTHASE"/>
    <property type="match status" value="1"/>
</dbReference>
<proteinExistence type="predicted"/>
<dbReference type="PROSITE" id="PS00666">
    <property type="entry name" value="DHDPS_2"/>
    <property type="match status" value="1"/>
</dbReference>
<evidence type="ECO:0000256" key="2">
    <source>
        <dbReference type="ARBA" id="ARBA00023270"/>
    </source>
</evidence>
<dbReference type="OrthoDB" id="3175637at2"/>
<dbReference type="InterPro" id="IPR013785">
    <property type="entry name" value="Aldolase_TIM"/>
</dbReference>
<evidence type="ECO:0000313" key="6">
    <source>
        <dbReference type="EMBL" id="TDD71747.1"/>
    </source>
</evidence>
<dbReference type="Proteomes" id="UP000295578">
    <property type="component" value="Unassembled WGS sequence"/>
</dbReference>
<accession>A0A4V2YSY7</accession>
<dbReference type="Gene3D" id="3.20.20.70">
    <property type="entry name" value="Aldolase class I"/>
    <property type="match status" value="1"/>
</dbReference>
<feature type="binding site" evidence="4">
    <location>
        <position position="92"/>
    </location>
    <ligand>
        <name>pyruvate</name>
        <dbReference type="ChEBI" id="CHEBI:15361"/>
    </ligand>
</feature>
<dbReference type="PIRSF" id="PIRSF001365">
    <property type="entry name" value="DHDPS"/>
    <property type="match status" value="1"/>
</dbReference>
<feature type="active site" description="Proton donor/acceptor" evidence="3">
    <location>
        <position position="180"/>
    </location>
</feature>
<dbReference type="InterPro" id="IPR002220">
    <property type="entry name" value="DapA-like"/>
</dbReference>
<feature type="non-terminal residue" evidence="6">
    <location>
        <position position="344"/>
    </location>
</feature>
<keyword evidence="2" id="KW-0704">Schiff base</keyword>
<evidence type="ECO:0000256" key="3">
    <source>
        <dbReference type="PIRSR" id="PIRSR001365-1"/>
    </source>
</evidence>
<reference evidence="6 7" key="1">
    <citation type="submission" date="2019-03" db="EMBL/GenBank/DDBJ databases">
        <title>Draft genome sequences of novel Actinobacteria.</title>
        <authorList>
            <person name="Sahin N."/>
            <person name="Ay H."/>
            <person name="Saygin H."/>
        </authorList>
    </citation>
    <scope>NUCLEOTIDE SEQUENCE [LARGE SCALE GENOMIC DNA]</scope>
    <source>
        <strain evidence="6 7">DSM 45941</strain>
    </source>
</reference>
<comment type="caution">
    <text evidence="6">The sequence shown here is derived from an EMBL/GenBank/DDBJ whole genome shotgun (WGS) entry which is preliminary data.</text>
</comment>
<dbReference type="GO" id="GO:0008840">
    <property type="term" value="F:4-hydroxy-tetrahydrodipicolinate synthase activity"/>
    <property type="evidence" value="ECO:0007669"/>
    <property type="project" value="TreeGrafter"/>
</dbReference>
<dbReference type="SUPFAM" id="SSF51569">
    <property type="entry name" value="Aldolase"/>
    <property type="match status" value="1"/>
</dbReference>
<feature type="active site" description="Schiff-base intermediate with substrate" evidence="3">
    <location>
        <position position="208"/>
    </location>
</feature>
<keyword evidence="1" id="KW-0456">Lyase</keyword>
<dbReference type="PRINTS" id="PR00146">
    <property type="entry name" value="DHPICSNTHASE"/>
</dbReference>
<keyword evidence="7" id="KW-1185">Reference proteome</keyword>
<dbReference type="InterPro" id="IPR020625">
    <property type="entry name" value="Schiff_base-form_aldolases_AS"/>
</dbReference>
<feature type="binding site" evidence="4">
    <location>
        <position position="254"/>
    </location>
    <ligand>
        <name>pyruvate</name>
        <dbReference type="ChEBI" id="CHEBI:15361"/>
    </ligand>
</feature>
<feature type="region of interest" description="Disordered" evidence="5">
    <location>
        <begin position="1"/>
        <end position="50"/>
    </location>
</feature>
<dbReference type="Pfam" id="PF00701">
    <property type="entry name" value="DHDPS"/>
    <property type="match status" value="1"/>
</dbReference>